<keyword evidence="4" id="KW-1185">Reference proteome</keyword>
<evidence type="ECO:0000313" key="3">
    <source>
        <dbReference type="EMBL" id="WUM19683.1"/>
    </source>
</evidence>
<organism evidence="3 4">
    <name type="scientific">Williamsia herbipolensis</name>
    <dbReference type="NCBI Taxonomy" id="1603258"/>
    <lineage>
        <taxon>Bacteria</taxon>
        <taxon>Bacillati</taxon>
        <taxon>Actinomycetota</taxon>
        <taxon>Actinomycetes</taxon>
        <taxon>Mycobacteriales</taxon>
        <taxon>Nocardiaceae</taxon>
        <taxon>Williamsia</taxon>
    </lineage>
</organism>
<feature type="domain" description="DUF3071" evidence="2">
    <location>
        <begin position="1"/>
        <end position="169"/>
    </location>
</feature>
<name>A0AAU4K120_9NOCA</name>
<gene>
    <name evidence="3" type="primary">sepH</name>
    <name evidence="3" type="ORF">OG579_18610</name>
</gene>
<sequence length="343" mass="37059">MRELRVIGLDTDGGSVICQDPDSGEKFQVPADDRLRAAARGDISRLGQIEIEMESTLRPREIQARIRAGASVAQVASAAGVTPEKVSRFAHPVLLERSRAAELASSSHPIRIDGPALSTLAEVVASALGARGHNPEDTDWDAWKSEDGRWIVQVSWRVGRSENHAHWRYQPGSGGGTTEPLDETADEITDPDLSRPLRGLTSVVSLASAGEQYTVGADDLIGRQRARVVAADTPDLLQPTLVDHHVEPVEDIDDIDDLDLDDVPPAEIDREPAEIDRETTAESQPPAASDTEPARPVADPLDMRSSAPTSDEAPTPRRRKAARKPAVPAWEDVLLGVRSNGHQ</sequence>
<proteinExistence type="predicted"/>
<dbReference type="KEGG" id="whr:OG579_18610"/>
<dbReference type="InterPro" id="IPR047682">
    <property type="entry name" value="SepH-like"/>
</dbReference>
<evidence type="ECO:0000259" key="2">
    <source>
        <dbReference type="Pfam" id="PF11268"/>
    </source>
</evidence>
<dbReference type="AlphaFoldDB" id="A0AAU4K120"/>
<evidence type="ECO:0000256" key="1">
    <source>
        <dbReference type="SAM" id="MobiDB-lite"/>
    </source>
</evidence>
<dbReference type="Pfam" id="PF11268">
    <property type="entry name" value="DUF3071"/>
    <property type="match status" value="1"/>
</dbReference>
<dbReference type="EMBL" id="CP108021">
    <property type="protein sequence ID" value="WUM19683.1"/>
    <property type="molecule type" value="Genomic_DNA"/>
</dbReference>
<feature type="region of interest" description="Disordered" evidence="1">
    <location>
        <begin position="167"/>
        <end position="194"/>
    </location>
</feature>
<feature type="compositionally biased region" description="Acidic residues" evidence="1">
    <location>
        <begin position="180"/>
        <end position="190"/>
    </location>
</feature>
<protein>
    <submittedName>
        <fullName evidence="3">Septation protein SepH</fullName>
    </submittedName>
</protein>
<dbReference type="NCBIfam" id="NF040712">
    <property type="entry name" value="SepH"/>
    <property type="match status" value="1"/>
</dbReference>
<dbReference type="Proteomes" id="UP001432128">
    <property type="component" value="Chromosome"/>
</dbReference>
<accession>A0AAU4K120</accession>
<feature type="region of interest" description="Disordered" evidence="1">
    <location>
        <begin position="247"/>
        <end position="343"/>
    </location>
</feature>
<dbReference type="InterPro" id="IPR021421">
    <property type="entry name" value="DUF3071"/>
</dbReference>
<feature type="compositionally biased region" description="Basic and acidic residues" evidence="1">
    <location>
        <begin position="267"/>
        <end position="280"/>
    </location>
</feature>
<reference evidence="3 4" key="1">
    <citation type="submission" date="2022-10" db="EMBL/GenBank/DDBJ databases">
        <title>The complete genomes of actinobacterial strains from the NBC collection.</title>
        <authorList>
            <person name="Joergensen T.S."/>
            <person name="Alvarez Arevalo M."/>
            <person name="Sterndorff E.B."/>
            <person name="Faurdal D."/>
            <person name="Vuksanovic O."/>
            <person name="Mourched A.-S."/>
            <person name="Charusanti P."/>
            <person name="Shaw S."/>
            <person name="Blin K."/>
            <person name="Weber T."/>
        </authorList>
    </citation>
    <scope>NUCLEOTIDE SEQUENCE [LARGE SCALE GENOMIC DNA]</scope>
    <source>
        <strain evidence="3 4">NBC_00319</strain>
    </source>
</reference>
<feature type="compositionally biased region" description="Acidic residues" evidence="1">
    <location>
        <begin position="249"/>
        <end position="264"/>
    </location>
</feature>
<dbReference type="RefSeq" id="WP_328857146.1">
    <property type="nucleotide sequence ID" value="NZ_CP108021.1"/>
</dbReference>
<evidence type="ECO:0000313" key="4">
    <source>
        <dbReference type="Proteomes" id="UP001432128"/>
    </source>
</evidence>